<keyword evidence="2" id="KW-1185">Reference proteome</keyword>
<organism evidence="1 2">
    <name type="scientific">Candidatus Methanobinarius endosymbioticus</name>
    <dbReference type="NCBI Taxonomy" id="2006182"/>
    <lineage>
        <taxon>Archaea</taxon>
        <taxon>Methanobacteriati</taxon>
        <taxon>Methanobacteriota</taxon>
        <taxon>Methanomada group</taxon>
        <taxon>Methanobacteria</taxon>
        <taxon>Methanobacteriales</taxon>
        <taxon>Methanobacteriaceae</taxon>
        <taxon>Candidatus Methanobinarius</taxon>
    </lineage>
</organism>
<protein>
    <submittedName>
        <fullName evidence="1">Uncharacterized protein</fullName>
    </submittedName>
</protein>
<name>A0A366MBY7_9EURY</name>
<dbReference type="Proteomes" id="UP000253099">
    <property type="component" value="Unassembled WGS sequence"/>
</dbReference>
<dbReference type="AlphaFoldDB" id="A0A366MBY7"/>
<comment type="caution">
    <text evidence="1">The sequence shown here is derived from an EMBL/GenBank/DDBJ whole genome shotgun (WGS) entry which is preliminary data.</text>
</comment>
<evidence type="ECO:0000313" key="1">
    <source>
        <dbReference type="EMBL" id="RBQ23333.1"/>
    </source>
</evidence>
<accession>A0A366MBY7</accession>
<gene>
    <name evidence="1" type="ORF">ALNOE001_08920</name>
</gene>
<reference evidence="1 2" key="1">
    <citation type="submission" date="2018-06" db="EMBL/GenBank/DDBJ databases">
        <title>Genomic insight into two independent archaeal endosymbiosis events.</title>
        <authorList>
            <person name="Lind A.E."/>
            <person name="Lewis W.H."/>
            <person name="Spang A."/>
            <person name="Guy L."/>
            <person name="Embley M.T."/>
            <person name="Ettema T.J.G."/>
        </authorList>
    </citation>
    <scope>NUCLEOTIDE SEQUENCE [LARGE SCALE GENOMIC DNA]</scope>
    <source>
        <strain evidence="1">NOE</strain>
    </source>
</reference>
<proteinExistence type="predicted"/>
<sequence length="68" mass="7992">MVLDLYFNALNGISGVYDEGNIYDVDKEELNKFEKGFIEKEKKLTKTQERFLELSINSYNQLININIK</sequence>
<evidence type="ECO:0000313" key="2">
    <source>
        <dbReference type="Proteomes" id="UP000253099"/>
    </source>
</evidence>
<dbReference type="EMBL" id="NIZT01000025">
    <property type="protein sequence ID" value="RBQ23333.1"/>
    <property type="molecule type" value="Genomic_DNA"/>
</dbReference>